<evidence type="ECO:0000256" key="10">
    <source>
        <dbReference type="ARBA" id="ARBA00048174"/>
    </source>
</evidence>
<dbReference type="InterPro" id="IPR029001">
    <property type="entry name" value="ITPase-like_fam"/>
</dbReference>
<feature type="domain" description="Non-canonical purine NTP phosphatase/PRRC1" evidence="13">
    <location>
        <begin position="8"/>
        <end position="163"/>
    </location>
</feature>
<dbReference type="GO" id="GO:0103023">
    <property type="term" value="F:ITPase activity"/>
    <property type="evidence" value="ECO:0007669"/>
    <property type="project" value="UniProtKB-EC"/>
</dbReference>
<organism evidence="14 15">
    <name type="scientific">Viridibacillus arvi</name>
    <dbReference type="NCBI Taxonomy" id="263475"/>
    <lineage>
        <taxon>Bacteria</taxon>
        <taxon>Bacillati</taxon>
        <taxon>Bacillota</taxon>
        <taxon>Bacilli</taxon>
        <taxon>Bacillales</taxon>
        <taxon>Caryophanaceae</taxon>
        <taxon>Viridibacillus</taxon>
    </lineage>
</organism>
<evidence type="ECO:0000256" key="1">
    <source>
        <dbReference type="ARBA" id="ARBA00001936"/>
    </source>
</evidence>
<keyword evidence="3" id="KW-0479">Metal-binding</keyword>
<comment type="cofactor">
    <cofactor evidence="1">
        <name>Mn(2+)</name>
        <dbReference type="ChEBI" id="CHEBI:29035"/>
    </cofactor>
</comment>
<comment type="catalytic activity">
    <reaction evidence="11">
        <text>XTP + H2O = XDP + phosphate + H(+)</text>
        <dbReference type="Rhea" id="RHEA:28406"/>
        <dbReference type="ChEBI" id="CHEBI:15377"/>
        <dbReference type="ChEBI" id="CHEBI:15378"/>
        <dbReference type="ChEBI" id="CHEBI:43474"/>
        <dbReference type="ChEBI" id="CHEBI:59884"/>
        <dbReference type="ChEBI" id="CHEBI:61314"/>
        <dbReference type="EC" id="3.6.1.73"/>
    </reaction>
</comment>
<comment type="similarity">
    <text evidence="12">Belongs to the YjjX NTPase family.</text>
</comment>
<keyword evidence="6" id="KW-0460">Magnesium</keyword>
<evidence type="ECO:0000256" key="11">
    <source>
        <dbReference type="ARBA" id="ARBA00048781"/>
    </source>
</evidence>
<dbReference type="Gene3D" id="3.90.950.10">
    <property type="match status" value="1"/>
</dbReference>
<dbReference type="AlphaFoldDB" id="A0A0M0LN56"/>
<keyword evidence="4" id="KW-0547">Nucleotide-binding</keyword>
<evidence type="ECO:0000256" key="5">
    <source>
        <dbReference type="ARBA" id="ARBA00022801"/>
    </source>
</evidence>
<evidence type="ECO:0000313" key="14">
    <source>
        <dbReference type="EMBL" id="KOO52495.1"/>
    </source>
</evidence>
<dbReference type="InterPro" id="IPR026533">
    <property type="entry name" value="NTPase/PRRC1"/>
</dbReference>
<evidence type="ECO:0000259" key="13">
    <source>
        <dbReference type="Pfam" id="PF01931"/>
    </source>
</evidence>
<evidence type="ECO:0000256" key="4">
    <source>
        <dbReference type="ARBA" id="ARBA00022741"/>
    </source>
</evidence>
<dbReference type="PATRIC" id="fig|263475.3.peg.2243"/>
<evidence type="ECO:0000256" key="6">
    <source>
        <dbReference type="ARBA" id="ARBA00022842"/>
    </source>
</evidence>
<dbReference type="GO" id="GO:0000166">
    <property type="term" value="F:nucleotide binding"/>
    <property type="evidence" value="ECO:0007669"/>
    <property type="project" value="UniProtKB-KW"/>
</dbReference>
<evidence type="ECO:0000256" key="2">
    <source>
        <dbReference type="ARBA" id="ARBA00001946"/>
    </source>
</evidence>
<keyword evidence="7" id="KW-0546">Nucleotide metabolism</keyword>
<comment type="catalytic activity">
    <reaction evidence="10">
        <text>ITP + H2O = IDP + phosphate + H(+)</text>
        <dbReference type="Rhea" id="RHEA:28330"/>
        <dbReference type="ChEBI" id="CHEBI:15377"/>
        <dbReference type="ChEBI" id="CHEBI:15378"/>
        <dbReference type="ChEBI" id="CHEBI:43474"/>
        <dbReference type="ChEBI" id="CHEBI:58280"/>
        <dbReference type="ChEBI" id="CHEBI:61402"/>
        <dbReference type="EC" id="3.6.1.73"/>
    </reaction>
</comment>
<gene>
    <name evidence="14" type="primary">yjjX</name>
    <name evidence="14" type="ORF">AMD00_08915</name>
</gene>
<comment type="cofactor">
    <cofactor evidence="2">
        <name>Mg(2+)</name>
        <dbReference type="ChEBI" id="CHEBI:18420"/>
    </cofactor>
</comment>
<evidence type="ECO:0000313" key="15">
    <source>
        <dbReference type="Proteomes" id="UP000036867"/>
    </source>
</evidence>
<reference evidence="15" key="1">
    <citation type="submission" date="2015-08" db="EMBL/GenBank/DDBJ databases">
        <title>Fjat-10028 dsm 16317.</title>
        <authorList>
            <person name="Liu B."/>
            <person name="Wang J."/>
            <person name="Zhu Y."/>
            <person name="Liu G."/>
            <person name="Chen Q."/>
            <person name="Chen Z."/>
            <person name="Lan J."/>
            <person name="Che J."/>
            <person name="Ge C."/>
            <person name="Shi H."/>
            <person name="Pan Z."/>
            <person name="Liu X."/>
        </authorList>
    </citation>
    <scope>NUCLEOTIDE SEQUENCE [LARGE SCALE GENOMIC DNA]</scope>
    <source>
        <strain evidence="15">DSM 16317</strain>
    </source>
</reference>
<dbReference type="Proteomes" id="UP000036867">
    <property type="component" value="Unassembled WGS sequence"/>
</dbReference>
<dbReference type="EMBL" id="LILB01000001">
    <property type="protein sequence ID" value="KOO52495.1"/>
    <property type="molecule type" value="Genomic_DNA"/>
</dbReference>
<dbReference type="FunFam" id="3.90.950.10:FF:000002">
    <property type="entry name" value="Inosine/xanthosine triphosphatase"/>
    <property type="match status" value="1"/>
</dbReference>
<keyword evidence="5" id="KW-0378">Hydrolase</keyword>
<dbReference type="PANTHER" id="PTHR34699">
    <property type="match status" value="1"/>
</dbReference>
<protein>
    <recommendedName>
        <fullName evidence="9">inosine/xanthosine triphosphatase</fullName>
        <ecNumber evidence="9">3.6.1.73</ecNumber>
    </recommendedName>
</protein>
<evidence type="ECO:0000256" key="3">
    <source>
        <dbReference type="ARBA" id="ARBA00022723"/>
    </source>
</evidence>
<dbReference type="GO" id="GO:0046872">
    <property type="term" value="F:metal ion binding"/>
    <property type="evidence" value="ECO:0007669"/>
    <property type="project" value="UniProtKB-KW"/>
</dbReference>
<dbReference type="SUPFAM" id="SSF52972">
    <property type="entry name" value="ITPase-like"/>
    <property type="match status" value="1"/>
</dbReference>
<evidence type="ECO:0000256" key="12">
    <source>
        <dbReference type="ARBA" id="ARBA00060855"/>
    </source>
</evidence>
<proteinExistence type="inferred from homology"/>
<accession>A0A0M0LN56</accession>
<evidence type="ECO:0000256" key="7">
    <source>
        <dbReference type="ARBA" id="ARBA00023080"/>
    </source>
</evidence>
<dbReference type="PANTHER" id="PTHR34699:SF2">
    <property type="entry name" value="NON-CANONICAL PURINE NTP PHOSPHATASE_PRRC1 DOMAIN-CONTAINING PROTEIN"/>
    <property type="match status" value="1"/>
</dbReference>
<name>A0A0M0LN56_9BACL</name>
<dbReference type="OrthoDB" id="164951at2"/>
<dbReference type="Pfam" id="PF01931">
    <property type="entry name" value="NTPase_I-T"/>
    <property type="match status" value="1"/>
</dbReference>
<evidence type="ECO:0000256" key="8">
    <source>
        <dbReference type="ARBA" id="ARBA00023211"/>
    </source>
</evidence>
<comment type="caution">
    <text evidence="14">The sequence shown here is derived from an EMBL/GenBank/DDBJ whole genome shotgun (WGS) entry which is preliminary data.</text>
</comment>
<dbReference type="GO" id="GO:0009117">
    <property type="term" value="P:nucleotide metabolic process"/>
    <property type="evidence" value="ECO:0007669"/>
    <property type="project" value="UniProtKB-KW"/>
</dbReference>
<keyword evidence="15" id="KW-1185">Reference proteome</keyword>
<sequence>MKMLIAIGTKNKAKTGAVEAVVKQFVNEELVFEHVEVASGVSAQPMTDAETREGAINRAKNTRNVSNADFSFGLEGGVKEIDGVMYVCNWGALVLKDGQVITAAGAQIPLPETVAEDVKSGRELGPVMDEYTQQNDIRQHSGAIGIFTHDLIDRKEMFEHVIKLLIGQYFFQKA</sequence>
<dbReference type="STRING" id="263475.AMD00_08915"/>
<dbReference type="NCBIfam" id="NF002850">
    <property type="entry name" value="PRK03114.1"/>
    <property type="match status" value="1"/>
</dbReference>
<dbReference type="InterPro" id="IPR050299">
    <property type="entry name" value="YjjX_NTPase"/>
</dbReference>
<evidence type="ECO:0000256" key="9">
    <source>
        <dbReference type="ARBA" id="ARBA00038901"/>
    </source>
</evidence>
<keyword evidence="8" id="KW-0464">Manganese</keyword>
<dbReference type="EC" id="3.6.1.73" evidence="9"/>